<dbReference type="GO" id="GO:0016757">
    <property type="term" value="F:glycosyltransferase activity"/>
    <property type="evidence" value="ECO:0007669"/>
    <property type="project" value="UniProtKB-KW"/>
</dbReference>
<feature type="domain" description="PASTA" evidence="5">
    <location>
        <begin position="603"/>
        <end position="666"/>
    </location>
</feature>
<evidence type="ECO:0000256" key="3">
    <source>
        <dbReference type="ARBA" id="ARBA00023136"/>
    </source>
</evidence>
<dbReference type="CDD" id="cd06576">
    <property type="entry name" value="PASTA_Pbp2x-like_1"/>
    <property type="match status" value="1"/>
</dbReference>
<feature type="transmembrane region" description="Helical" evidence="4">
    <location>
        <begin position="20"/>
        <end position="39"/>
    </location>
</feature>
<keyword evidence="3 4" id="KW-0472">Membrane</keyword>
<evidence type="ECO:0000313" key="7">
    <source>
        <dbReference type="Proteomes" id="UP000019426"/>
    </source>
</evidence>
<protein>
    <submittedName>
        <fullName evidence="6">Stage V sporulation protein D</fullName>
        <ecNumber evidence="6">2.4.1.129</ecNumber>
    </submittedName>
</protein>
<keyword evidence="6" id="KW-0808">Transferase</keyword>
<dbReference type="HOGENOM" id="CLU_009289_6_0_9"/>
<proteinExistence type="inferred from homology"/>
<keyword evidence="6" id="KW-0328">Glycosyltransferase</keyword>
<dbReference type="InterPro" id="IPR005543">
    <property type="entry name" value="PASTA_dom"/>
</dbReference>
<keyword evidence="4" id="KW-1133">Transmembrane helix</keyword>
<dbReference type="PANTHER" id="PTHR30627:SF1">
    <property type="entry name" value="PEPTIDOGLYCAN D,D-TRANSPEPTIDASE FTSI"/>
    <property type="match status" value="1"/>
</dbReference>
<dbReference type="SUPFAM" id="SSF56601">
    <property type="entry name" value="beta-lactamase/transpeptidase-like"/>
    <property type="match status" value="1"/>
</dbReference>
<dbReference type="InterPro" id="IPR036138">
    <property type="entry name" value="PBP_dimer_sf"/>
</dbReference>
<organism evidence="6 7">
    <name type="scientific">Clostridium bornimense</name>
    <dbReference type="NCBI Taxonomy" id="1216932"/>
    <lineage>
        <taxon>Bacteria</taxon>
        <taxon>Bacillati</taxon>
        <taxon>Bacillota</taxon>
        <taxon>Clostridia</taxon>
        <taxon>Eubacteriales</taxon>
        <taxon>Clostridiaceae</taxon>
        <taxon>Clostridium</taxon>
    </lineage>
</organism>
<dbReference type="RefSeq" id="WP_044038120.1">
    <property type="nucleotide sequence ID" value="NZ_HG917868.1"/>
</dbReference>
<keyword evidence="4" id="KW-0812">Transmembrane</keyword>
<dbReference type="PANTHER" id="PTHR30627">
    <property type="entry name" value="PEPTIDOGLYCAN D,D-TRANSPEPTIDASE"/>
    <property type="match status" value="1"/>
</dbReference>
<feature type="domain" description="PASTA" evidence="5">
    <location>
        <begin position="667"/>
        <end position="730"/>
    </location>
</feature>
<dbReference type="SMART" id="SM00740">
    <property type="entry name" value="PASTA"/>
    <property type="match status" value="2"/>
</dbReference>
<dbReference type="Pfam" id="PF03717">
    <property type="entry name" value="PBP_dimer"/>
    <property type="match status" value="1"/>
</dbReference>
<dbReference type="AlphaFoldDB" id="W6RVN8"/>
<evidence type="ECO:0000256" key="4">
    <source>
        <dbReference type="SAM" id="Phobius"/>
    </source>
</evidence>
<dbReference type="Proteomes" id="UP000019426">
    <property type="component" value="Chromosome M2/40_rep1"/>
</dbReference>
<name>W6RVN8_9CLOT</name>
<dbReference type="Pfam" id="PF00905">
    <property type="entry name" value="Transpeptidase"/>
    <property type="match status" value="1"/>
</dbReference>
<gene>
    <name evidence="6" type="ORF">CM240_1608</name>
</gene>
<reference evidence="6 7" key="1">
    <citation type="submission" date="2013-11" db="EMBL/GenBank/DDBJ databases">
        <title>Complete genome sequence of Clostridum sp. M2/40.</title>
        <authorList>
            <person name="Wibberg D."/>
            <person name="Puehler A."/>
            <person name="Schlueter A."/>
        </authorList>
    </citation>
    <scope>NUCLEOTIDE SEQUENCE [LARGE SCALE GENOMIC DNA]</scope>
    <source>
        <strain evidence="7">M2/40</strain>
    </source>
</reference>
<evidence type="ECO:0000259" key="5">
    <source>
        <dbReference type="PROSITE" id="PS51178"/>
    </source>
</evidence>
<dbReference type="KEGG" id="clt:CM240_1608"/>
<dbReference type="InterPro" id="IPR005311">
    <property type="entry name" value="PBP_dimer"/>
</dbReference>
<evidence type="ECO:0000313" key="6">
    <source>
        <dbReference type="EMBL" id="CDM68766.1"/>
    </source>
</evidence>
<dbReference type="GO" id="GO:0005886">
    <property type="term" value="C:plasma membrane"/>
    <property type="evidence" value="ECO:0007669"/>
    <property type="project" value="TreeGrafter"/>
</dbReference>
<evidence type="ECO:0000256" key="2">
    <source>
        <dbReference type="ARBA" id="ARBA00007171"/>
    </source>
</evidence>
<dbReference type="PROSITE" id="PS51178">
    <property type="entry name" value="PASTA"/>
    <property type="match status" value="2"/>
</dbReference>
<dbReference type="SUPFAM" id="SSF56519">
    <property type="entry name" value="Penicillin binding protein dimerisation domain"/>
    <property type="match status" value="1"/>
</dbReference>
<keyword evidence="7" id="KW-1185">Reference proteome</keyword>
<dbReference type="eggNOG" id="COG0768">
    <property type="taxonomic scope" value="Bacteria"/>
</dbReference>
<dbReference type="Gene3D" id="3.40.710.10">
    <property type="entry name" value="DD-peptidase/beta-lactamase superfamily"/>
    <property type="match status" value="1"/>
</dbReference>
<dbReference type="EC" id="2.4.1.129" evidence="6"/>
<dbReference type="STRING" id="1216932.CM240_1608"/>
<accession>W6RVN8</accession>
<dbReference type="GO" id="GO:0071555">
    <property type="term" value="P:cell wall organization"/>
    <property type="evidence" value="ECO:0007669"/>
    <property type="project" value="TreeGrafter"/>
</dbReference>
<dbReference type="Gene3D" id="3.90.1310.10">
    <property type="entry name" value="Penicillin-binding protein 2a (Domain 2)"/>
    <property type="match status" value="1"/>
</dbReference>
<dbReference type="InterPro" id="IPR012338">
    <property type="entry name" value="Beta-lactam/transpept-like"/>
</dbReference>
<comment type="subcellular location">
    <subcellularLocation>
        <location evidence="1">Membrane</location>
    </subcellularLocation>
</comment>
<evidence type="ECO:0000256" key="1">
    <source>
        <dbReference type="ARBA" id="ARBA00004370"/>
    </source>
</evidence>
<dbReference type="PATRIC" id="fig|1216932.3.peg.1601"/>
<dbReference type="SUPFAM" id="SSF54184">
    <property type="entry name" value="Penicillin-binding protein 2x (pbp-2x), c-terminal domain"/>
    <property type="match status" value="2"/>
</dbReference>
<dbReference type="GO" id="GO:0008658">
    <property type="term" value="F:penicillin binding"/>
    <property type="evidence" value="ECO:0007669"/>
    <property type="project" value="InterPro"/>
</dbReference>
<dbReference type="NCBIfam" id="TIGR02214">
    <property type="entry name" value="spoVD_pbp"/>
    <property type="match status" value="1"/>
</dbReference>
<dbReference type="Pfam" id="PF03793">
    <property type="entry name" value="PASTA"/>
    <property type="match status" value="2"/>
</dbReference>
<dbReference type="InterPro" id="IPR011927">
    <property type="entry name" value="SpoVD_pbp"/>
</dbReference>
<dbReference type="CDD" id="cd06575">
    <property type="entry name" value="PASTA_Pbp2x-like_2"/>
    <property type="match status" value="1"/>
</dbReference>
<dbReference type="InterPro" id="IPR050515">
    <property type="entry name" value="Beta-lactam/transpept"/>
</dbReference>
<dbReference type="OrthoDB" id="9804124at2"/>
<dbReference type="InterPro" id="IPR001460">
    <property type="entry name" value="PCN-bd_Tpept"/>
</dbReference>
<comment type="similarity">
    <text evidence="2">Belongs to the transpeptidase family.</text>
</comment>
<sequence length="733" mass="80184">MSKKKYSDRYISKRRAIGIYGILILLFIGLTTVLFRVMVLDSKGLKEKAMRQWTSKVKIAAKRGRILDRRGKELAISGNLFRVDLDLNTLRDGVKKEKFTLEELAKDIAPIVDMTEEEVYEKLTIKGSKGEDLGYSILKRRIEDDVANKLKALALEKEANGIIISPDTKRYYPNGNFASQVIGHTNSDGKGLTGIEYQYDDELSGISGEILTERDNIQQDLPYGIAQYYPAVDGKDVVLTLDETIQGFAEKYANEALTNNSAEAVSIIVMNPNNGEVLAMATAPGYDLNDPWVDGVDGDELQKLWRNRAVSDAMEPGSVYKVITAYAALAEGIVTDVTKVDFNCTGVHYVGKSSFHCWKHGGHGAQSFEQILQNSCNPGFGSIGEKLGAEKVEEYAKLFGFGSKTGIDLPGETSGIVKKASDMYPIDTATISFGQADTNSMVQYMAAFNAVANGGQYITPHLMKEIVGKDSKGNDVVEKEYEPVINKKILSTETTKILRECLEKVVSEGGGRNAYVEGYNIAGKTGTAQIPNPNGGGYEPGKYLSTFVGMAPAENPQITVMVSILKPDPAKYYAGQIAAPVGRELFSDIFNYLALGPSSYDFKPEVTKDVMIPEIRGISKEDAIKILKEKGLKYQIEGEGTKISDTNPKPGFSIEEGSKIILYTSDDENYNNMVGVPNLRGYSKERAIETLDSIGLKYNFIGNSGIVVNQSISKETEVVVGTSISLTLEEVGD</sequence>
<dbReference type="EMBL" id="HG917868">
    <property type="protein sequence ID" value="CDM68766.1"/>
    <property type="molecule type" value="Genomic_DNA"/>
</dbReference>
<dbReference type="Gene3D" id="3.30.10.20">
    <property type="match status" value="1"/>
</dbReference>